<keyword evidence="7" id="KW-0677">Repeat</keyword>
<keyword evidence="6 7" id="KW-0810">Translation regulation</keyword>
<dbReference type="HAMAP" id="MF_00847">
    <property type="entry name" value="EttA"/>
    <property type="match status" value="1"/>
</dbReference>
<dbReference type="EMBL" id="CP090958">
    <property type="protein sequence ID" value="WGW10462.1"/>
    <property type="molecule type" value="Genomic_DNA"/>
</dbReference>
<dbReference type="SMART" id="SM00382">
    <property type="entry name" value="AAA"/>
    <property type="match status" value="2"/>
</dbReference>
<keyword evidence="7" id="KW-0378">Hydrolase</keyword>
<dbReference type="Proteomes" id="UP001209083">
    <property type="component" value="Chromosome"/>
</dbReference>
<dbReference type="PANTHER" id="PTHR43858">
    <property type="entry name" value="ENERGY-DEPENDENT TRANSLATIONAL THROTTLE PROTEIN ETTA"/>
    <property type="match status" value="1"/>
</dbReference>
<keyword evidence="2 7" id="KW-0820">tRNA-binding</keyword>
<dbReference type="EC" id="3.6.1.-" evidence="7"/>
<dbReference type="PANTHER" id="PTHR43858:SF1">
    <property type="entry name" value="ABC TRANSPORTER-RELATED PROTEIN"/>
    <property type="match status" value="1"/>
</dbReference>
<evidence type="ECO:0000256" key="2">
    <source>
        <dbReference type="ARBA" id="ARBA00022555"/>
    </source>
</evidence>
<evidence type="ECO:0000259" key="8">
    <source>
        <dbReference type="PROSITE" id="PS50893"/>
    </source>
</evidence>
<dbReference type="Pfam" id="PF00005">
    <property type="entry name" value="ABC_tran"/>
    <property type="match status" value="2"/>
</dbReference>
<keyword evidence="7" id="KW-0963">Cytoplasm</keyword>
<keyword evidence="7" id="KW-0648">Protein biosynthesis</keyword>
<evidence type="ECO:0000313" key="10">
    <source>
        <dbReference type="Proteomes" id="UP001209083"/>
    </source>
</evidence>
<feature type="domain" description="ABC transporter" evidence="8">
    <location>
        <begin position="6"/>
        <end position="258"/>
    </location>
</feature>
<organism evidence="9 10">
    <name type="scientific">Saxibacter everestensis</name>
    <dbReference type="NCBI Taxonomy" id="2909229"/>
    <lineage>
        <taxon>Bacteria</taxon>
        <taxon>Bacillati</taxon>
        <taxon>Actinomycetota</taxon>
        <taxon>Actinomycetes</taxon>
        <taxon>Micrococcales</taxon>
        <taxon>Brevibacteriaceae</taxon>
        <taxon>Saxibacter</taxon>
    </lineage>
</organism>
<reference evidence="9 10" key="1">
    <citation type="submission" date="2023-05" db="EMBL/GenBank/DDBJ databases">
        <title>Lithophilousrod everest ZFBP1038 complete genpme.</title>
        <authorList>
            <person name="Tian M."/>
        </authorList>
    </citation>
    <scope>NUCLEOTIDE SEQUENCE [LARGE SCALE GENOMIC DNA]</scope>
    <source>
        <strain evidence="9 10">ZFBP1038</strain>
    </source>
</reference>
<dbReference type="CDD" id="cd03221">
    <property type="entry name" value="ABCF_EF-3"/>
    <property type="match status" value="2"/>
</dbReference>
<dbReference type="PROSITE" id="PS50893">
    <property type="entry name" value="ABC_TRANSPORTER_2"/>
    <property type="match status" value="2"/>
</dbReference>
<keyword evidence="5 7" id="KW-0067">ATP-binding</keyword>
<feature type="region of interest" description="Arm" evidence="7">
    <location>
        <begin position="94"/>
        <end position="138"/>
    </location>
</feature>
<evidence type="ECO:0000256" key="4">
    <source>
        <dbReference type="ARBA" id="ARBA00022741"/>
    </source>
</evidence>
<comment type="subcellular location">
    <subcellularLocation>
        <location evidence="7">Cytoplasm</location>
    </subcellularLocation>
    <text evidence="7">Associates with ribosomes and polysomes.</text>
</comment>
<dbReference type="InterPro" id="IPR022374">
    <property type="entry name" value="EttA"/>
</dbReference>
<dbReference type="InterPro" id="IPR032781">
    <property type="entry name" value="ABC_tran_Xtn"/>
</dbReference>
<proteinExistence type="inferred from homology"/>
<dbReference type="RefSeq" id="WP_349637241.1">
    <property type="nucleotide sequence ID" value="NZ_CP090958.1"/>
</dbReference>
<dbReference type="Pfam" id="PF12848">
    <property type="entry name" value="ABC_tran_Xtn"/>
    <property type="match status" value="1"/>
</dbReference>
<keyword evidence="10" id="KW-1185">Reference proteome</keyword>
<dbReference type="InterPro" id="IPR003593">
    <property type="entry name" value="AAA+_ATPase"/>
</dbReference>
<evidence type="ECO:0000256" key="5">
    <source>
        <dbReference type="ARBA" id="ARBA00022840"/>
    </source>
</evidence>
<evidence type="ECO:0000313" key="9">
    <source>
        <dbReference type="EMBL" id="WGW10462.1"/>
    </source>
</evidence>
<dbReference type="InterPro" id="IPR027417">
    <property type="entry name" value="P-loop_NTPase"/>
</dbReference>
<comment type="caution">
    <text evidence="7">Lacks conserved residue(s) required for the propagation of feature annotation.</text>
</comment>
<dbReference type="SUPFAM" id="SSF52540">
    <property type="entry name" value="P-loop containing nucleoside triphosphate hydrolases"/>
    <property type="match status" value="2"/>
</dbReference>
<comment type="domain">
    <text evidence="7">The P-site tRNA interaction motif (PtIM domain) probably interacts with the P-site tRNA(fMet) as well as the 23S rRNA.</text>
</comment>
<comment type="function">
    <text evidence="7">A translation factor that gates the progression of the 70S ribosomal initiation complex (IC, containing tRNA(fMet) in the P-site) into the translation elongation cycle by using a mechanism sensitive to the ATP/ADP ratio. Binds to the 70S ribosome E-site where it modulates the state of the translating ribosome during subunit translocation. ATP hydrolysis probably frees it from the ribosome, which can enter the elongation phase.</text>
</comment>
<gene>
    <name evidence="7 9" type="primary">ettA</name>
    <name evidence="9" type="ORF">LWF01_09890</name>
</gene>
<sequence>MAEFIYQMHKARKAHGDKVILDDVSMSFYPGAKIGVVGPNGAGKSSILKIMAGLDQPSNGEARLSPGYSVGILLQEPPLNEEKTVLGNVEEGVAEIKGKIDRFNEISALMAEPDADFDALMDEMGKLQEAIDAADAWDLDSQLEQAMDALRCPPPEADVTVLSGGERRRVALCKLLLEKPDLLLLDEPTNHLDAESVLWLEQHLSQYPGAVLAVTHDRYFLDHVAQWIAEVDRGHLYPYEGNYSTYLEKKAERLQVAGKRDQKLQKRLKDELEWVRSSAKGRQTKSKARLARYEEMAAEAERTRKLDFEEIQIPPGPRLGDIVIEANDVRKGFDDRILINDLSFTLPRNGIVGVVGPNGVGKTTLFKTIVGMEDLDGGDLKIGETVRISYVDQSRGGIDPNKSLWEVVSDGLDYIQVGNVEMPSRAYVSAFGFKGPDQQKKAGVLSGGERNRLNLALTLKQGGNLLLLDEPTNDLDVETLGSLENALLEFPGCAVVVSHDRWFLDRVATHILAYEGTEANPANWYWFEGNFDSYEENKVARMGVEAARPHRVTYRRLTRD</sequence>
<comment type="similarity">
    <text evidence="1 7">Belongs to the ABC transporter superfamily. ABCF family. Translational throttle EttA subfamily.</text>
</comment>
<evidence type="ECO:0000256" key="1">
    <source>
        <dbReference type="ARBA" id="ARBA00005868"/>
    </source>
</evidence>
<evidence type="ECO:0000256" key="7">
    <source>
        <dbReference type="HAMAP-Rule" id="MF_00847"/>
    </source>
</evidence>
<dbReference type="PROSITE" id="PS00211">
    <property type="entry name" value="ABC_TRANSPORTER_1"/>
    <property type="match status" value="2"/>
</dbReference>
<dbReference type="InterPro" id="IPR017871">
    <property type="entry name" value="ABC_transporter-like_CS"/>
</dbReference>
<accession>A0ABY8QNC2</accession>
<keyword evidence="4 7" id="KW-0547">Nucleotide-binding</keyword>
<protein>
    <recommendedName>
        <fullName evidence="7">Energy-dependent translational throttle protein EttA</fullName>
        <ecNumber evidence="7">3.6.1.-</ecNumber>
    </recommendedName>
    <alternativeName>
        <fullName evidence="7">Translational regulatory factor EttA</fullName>
    </alternativeName>
</protein>
<evidence type="ECO:0000256" key="6">
    <source>
        <dbReference type="ARBA" id="ARBA00022845"/>
    </source>
</evidence>
<keyword evidence="3 7" id="KW-0699">rRNA-binding</keyword>
<comment type="catalytic activity">
    <reaction evidence="7">
        <text>ATP + H2O = ADP + phosphate + H(+)</text>
        <dbReference type="Rhea" id="RHEA:13065"/>
        <dbReference type="ChEBI" id="CHEBI:15377"/>
        <dbReference type="ChEBI" id="CHEBI:15378"/>
        <dbReference type="ChEBI" id="CHEBI:30616"/>
        <dbReference type="ChEBI" id="CHEBI:43474"/>
        <dbReference type="ChEBI" id="CHEBI:456216"/>
    </reaction>
</comment>
<dbReference type="NCBIfam" id="TIGR03719">
    <property type="entry name" value="ABC_ABC_ChvD"/>
    <property type="match status" value="1"/>
</dbReference>
<feature type="domain" description="ABC transporter" evidence="8">
    <location>
        <begin position="324"/>
        <end position="541"/>
    </location>
</feature>
<dbReference type="InterPro" id="IPR003439">
    <property type="entry name" value="ABC_transporter-like_ATP-bd"/>
</dbReference>
<name>A0ABY8QNC2_9MICO</name>
<keyword evidence="7" id="KW-0694">RNA-binding</keyword>
<feature type="binding site" evidence="7">
    <location>
        <begin position="38"/>
        <end position="45"/>
    </location>
    <ligand>
        <name>ATP</name>
        <dbReference type="ChEBI" id="CHEBI:30616"/>
        <label>1</label>
    </ligand>
</feature>
<dbReference type="NCBIfam" id="NF008775">
    <property type="entry name" value="PRK11819.1"/>
    <property type="match status" value="1"/>
</dbReference>
<comment type="subunit">
    <text evidence="7">Monomer. Probably contacts ribosomal proteins L1, L5, L33 and S7, the 16S and 23S rRNA and the P-site containing tRNA(fMet).</text>
</comment>
<evidence type="ECO:0000256" key="3">
    <source>
        <dbReference type="ARBA" id="ARBA00022730"/>
    </source>
</evidence>
<feature type="binding site" evidence="7">
    <location>
        <begin position="356"/>
        <end position="363"/>
    </location>
    <ligand>
        <name>ATP</name>
        <dbReference type="ChEBI" id="CHEBI:30616"/>
        <label>2</label>
    </ligand>
</feature>
<comment type="domain">
    <text evidence="7">The arm domain is inserted in the first ABC transporter domain. Probably contacts ribosomal protein L1.</text>
</comment>
<dbReference type="Gene3D" id="3.40.50.300">
    <property type="entry name" value="P-loop containing nucleotide triphosphate hydrolases"/>
    <property type="match status" value="2"/>
</dbReference>